<keyword evidence="4" id="KW-0732">Signal</keyword>
<comment type="caution">
    <text evidence="5">The sequence shown here is derived from an EMBL/GenBank/DDBJ whole genome shotgun (WGS) entry which is preliminary data.</text>
</comment>
<evidence type="ECO:0000256" key="2">
    <source>
        <dbReference type="ARBA" id="ARBA00022803"/>
    </source>
</evidence>
<keyword evidence="6" id="KW-1185">Reference proteome</keyword>
<proteinExistence type="predicted"/>
<dbReference type="Proteomes" id="UP000295135">
    <property type="component" value="Unassembled WGS sequence"/>
</dbReference>
<dbReference type="PANTHER" id="PTHR44943:SF5">
    <property type="entry name" value="BLL7697 PROTEIN"/>
    <property type="match status" value="1"/>
</dbReference>
<dbReference type="InterPro" id="IPR011990">
    <property type="entry name" value="TPR-like_helical_dom_sf"/>
</dbReference>
<dbReference type="OrthoDB" id="9766710at2"/>
<dbReference type="Gene3D" id="1.25.40.10">
    <property type="entry name" value="Tetratricopeptide repeat domain"/>
    <property type="match status" value="3"/>
</dbReference>
<accession>A0A4R3JZZ9</accession>
<evidence type="ECO:0000313" key="6">
    <source>
        <dbReference type="Proteomes" id="UP000295135"/>
    </source>
</evidence>
<evidence type="ECO:0000256" key="3">
    <source>
        <dbReference type="PROSITE-ProRule" id="PRU00339"/>
    </source>
</evidence>
<dbReference type="EMBL" id="SLZY01000002">
    <property type="protein sequence ID" value="TCS73480.1"/>
    <property type="molecule type" value="Genomic_DNA"/>
</dbReference>
<dbReference type="PROSITE" id="PS50005">
    <property type="entry name" value="TPR"/>
    <property type="match status" value="1"/>
</dbReference>
<protein>
    <submittedName>
        <fullName evidence="5">Flp pilus assembly protein TadD</fullName>
    </submittedName>
</protein>
<dbReference type="InterPro" id="IPR019734">
    <property type="entry name" value="TPR_rpt"/>
</dbReference>
<feature type="chain" id="PRO_5020519391" evidence="4">
    <location>
        <begin position="27"/>
        <end position="583"/>
    </location>
</feature>
<dbReference type="PROSITE" id="PS51257">
    <property type="entry name" value="PROKAR_LIPOPROTEIN"/>
    <property type="match status" value="1"/>
</dbReference>
<evidence type="ECO:0000313" key="5">
    <source>
        <dbReference type="EMBL" id="TCS73480.1"/>
    </source>
</evidence>
<reference evidence="5 6" key="1">
    <citation type="submission" date="2019-03" db="EMBL/GenBank/DDBJ databases">
        <title>Genomic Encyclopedia of Type Strains, Phase IV (KMG-IV): sequencing the most valuable type-strain genomes for metagenomic binning, comparative biology and taxonomic classification.</title>
        <authorList>
            <person name="Goeker M."/>
        </authorList>
    </citation>
    <scope>NUCLEOTIDE SEQUENCE [LARGE SCALE GENOMIC DNA]</scope>
    <source>
        <strain evidence="5 6">DSM 103923</strain>
    </source>
</reference>
<dbReference type="SUPFAM" id="SSF48452">
    <property type="entry name" value="TPR-like"/>
    <property type="match status" value="2"/>
</dbReference>
<feature type="signal peptide" evidence="4">
    <location>
        <begin position="1"/>
        <end position="26"/>
    </location>
</feature>
<dbReference type="AlphaFoldDB" id="A0A4R3JZZ9"/>
<dbReference type="RefSeq" id="WP_126458914.1">
    <property type="nucleotide sequence ID" value="NZ_AP018721.1"/>
</dbReference>
<keyword evidence="2 3" id="KW-0802">TPR repeat</keyword>
<feature type="repeat" description="TPR" evidence="3">
    <location>
        <begin position="538"/>
        <end position="571"/>
    </location>
</feature>
<sequence length="583" mass="64425">MIRYPLFAFIAVLGLAACSRNPVVPAAPAPLPAAPAAPVAEAPTVEAPVRPAGLPAQELTGQVLYQFLLAEVAWQRGERKLAAEAYADLAQRTRDARIARRATELALFAQAIPQAVQSAKLWVELEPASERAQQTWISLLAANGRLEETRPYLGALLKAAPSAGPVFLQLHSLFGRNVDPRAALALVSDLALGYPQLAEAHLAVAQAAWGANQPEQAEQALDRALQIKPTWEALVLFKGQLLQPRGEEVLLGYWRDYLARYPAAREVRLAYAKRLAMLGRYAESRQEFERLLEGAAGNPEAHLAVGLLAMQSNDLAAAETHLLKALELQHPESDQVKLYLGQIGEARDRPEDALRWYGEVAKGPRYLEAQLLRGLLLGKLNRVAEARAVLQGLSPASEAERIQISQTEAQVLRGAKDYAAAYQLLSEALARYPDSPELLYDRAMVAERLNKLEELERDLRRLIQMKPEHAHAYNALGYTLADRTPRLAEAMELLQKALQLAPNDPFIQDSMGWALYRGGRLTEAEGYLKRAYAARPDPEIAAHLGEVLWQQGRQDEARRLWEAGLKADPDNEALRETVSRFKP</sequence>
<dbReference type="SMART" id="SM00028">
    <property type="entry name" value="TPR"/>
    <property type="match status" value="6"/>
</dbReference>
<dbReference type="Pfam" id="PF13432">
    <property type="entry name" value="TPR_16"/>
    <property type="match status" value="5"/>
</dbReference>
<dbReference type="PANTHER" id="PTHR44943">
    <property type="entry name" value="CELLULOSE SYNTHASE OPERON PROTEIN C"/>
    <property type="match status" value="1"/>
</dbReference>
<name>A0A4R3JZZ9_9PROT</name>
<gene>
    <name evidence="5" type="ORF">EDC61_102257</name>
</gene>
<evidence type="ECO:0000256" key="4">
    <source>
        <dbReference type="SAM" id="SignalP"/>
    </source>
</evidence>
<organism evidence="5 6">
    <name type="scientific">Sulfuritortus calidifontis</name>
    <dbReference type="NCBI Taxonomy" id="1914471"/>
    <lineage>
        <taxon>Bacteria</taxon>
        <taxon>Pseudomonadati</taxon>
        <taxon>Pseudomonadota</taxon>
        <taxon>Betaproteobacteria</taxon>
        <taxon>Nitrosomonadales</taxon>
        <taxon>Thiobacillaceae</taxon>
        <taxon>Sulfuritortus</taxon>
    </lineage>
</organism>
<evidence type="ECO:0000256" key="1">
    <source>
        <dbReference type="ARBA" id="ARBA00022737"/>
    </source>
</evidence>
<keyword evidence="1" id="KW-0677">Repeat</keyword>
<dbReference type="InterPro" id="IPR051685">
    <property type="entry name" value="Ycf3/AcsC/BcsC/TPR_MFPF"/>
</dbReference>